<dbReference type="STRING" id="3871.A0A1J7GJ87"/>
<dbReference type="AlphaFoldDB" id="A0A1J7GJ87"/>
<accession>A0A1J7GJ87</accession>
<keyword evidence="2" id="KW-1185">Reference proteome</keyword>
<feature type="non-terminal residue" evidence="1">
    <location>
        <position position="1"/>
    </location>
</feature>
<organism evidence="1 2">
    <name type="scientific">Lupinus angustifolius</name>
    <name type="common">Narrow-leaved blue lupine</name>
    <dbReference type="NCBI Taxonomy" id="3871"/>
    <lineage>
        <taxon>Eukaryota</taxon>
        <taxon>Viridiplantae</taxon>
        <taxon>Streptophyta</taxon>
        <taxon>Embryophyta</taxon>
        <taxon>Tracheophyta</taxon>
        <taxon>Spermatophyta</taxon>
        <taxon>Magnoliopsida</taxon>
        <taxon>eudicotyledons</taxon>
        <taxon>Gunneridae</taxon>
        <taxon>Pentapetalae</taxon>
        <taxon>rosids</taxon>
        <taxon>fabids</taxon>
        <taxon>Fabales</taxon>
        <taxon>Fabaceae</taxon>
        <taxon>Papilionoideae</taxon>
        <taxon>50 kb inversion clade</taxon>
        <taxon>genistoids sensu lato</taxon>
        <taxon>core genistoids</taxon>
        <taxon>Genisteae</taxon>
        <taxon>Lupinus</taxon>
    </lineage>
</organism>
<gene>
    <name evidence="1" type="ORF">TanjilG_24274</name>
</gene>
<dbReference type="Gramene" id="OIW00544">
    <property type="protein sequence ID" value="OIW00544"/>
    <property type="gene ID" value="TanjilG_24274"/>
</dbReference>
<name>A0A1J7GJ87_LUPAN</name>
<dbReference type="Proteomes" id="UP000188354">
    <property type="component" value="Chromosome LG12"/>
</dbReference>
<evidence type="ECO:0000313" key="1">
    <source>
        <dbReference type="EMBL" id="OIW00544.1"/>
    </source>
</evidence>
<evidence type="ECO:0000313" key="2">
    <source>
        <dbReference type="Proteomes" id="UP000188354"/>
    </source>
</evidence>
<sequence length="61" mass="6846">WNLWNEDNIVSLIDEDICDPVHEKAILRCVQESARVRPNMATVISMLSSESVNLPPLSQPA</sequence>
<protein>
    <submittedName>
        <fullName evidence="1">Uncharacterized protein</fullName>
    </submittedName>
</protein>
<reference evidence="1 2" key="1">
    <citation type="journal article" date="2017" name="Plant Biotechnol. J.">
        <title>A comprehensive draft genome sequence for lupin (Lupinus angustifolius), an emerging health food: insights into plant-microbe interactions and legume evolution.</title>
        <authorList>
            <person name="Hane J.K."/>
            <person name="Ming Y."/>
            <person name="Kamphuis L.G."/>
            <person name="Nelson M.N."/>
            <person name="Garg G."/>
            <person name="Atkins C.A."/>
            <person name="Bayer P.E."/>
            <person name="Bravo A."/>
            <person name="Bringans S."/>
            <person name="Cannon S."/>
            <person name="Edwards D."/>
            <person name="Foley R."/>
            <person name="Gao L.L."/>
            <person name="Harrison M.J."/>
            <person name="Huang W."/>
            <person name="Hurgobin B."/>
            <person name="Li S."/>
            <person name="Liu C.W."/>
            <person name="McGrath A."/>
            <person name="Morahan G."/>
            <person name="Murray J."/>
            <person name="Weller J."/>
            <person name="Jian J."/>
            <person name="Singh K.B."/>
        </authorList>
    </citation>
    <scope>NUCLEOTIDE SEQUENCE [LARGE SCALE GENOMIC DNA]</scope>
    <source>
        <strain evidence="2">cv. Tanjil</strain>
        <tissue evidence="1">Whole plant</tissue>
    </source>
</reference>
<proteinExistence type="predicted"/>
<dbReference type="EMBL" id="CM007372">
    <property type="protein sequence ID" value="OIW00544.1"/>
    <property type="molecule type" value="Genomic_DNA"/>
</dbReference>